<dbReference type="InterPro" id="IPR001810">
    <property type="entry name" value="F-box_dom"/>
</dbReference>
<dbReference type="InterPro" id="IPR036047">
    <property type="entry name" value="F-box-like_dom_sf"/>
</dbReference>
<evidence type="ECO:0000313" key="2">
    <source>
        <dbReference type="EMBL" id="KAF9450201.1"/>
    </source>
</evidence>
<dbReference type="Gene3D" id="1.20.1280.50">
    <property type="match status" value="1"/>
</dbReference>
<dbReference type="AlphaFoldDB" id="A0A9P6C323"/>
<reference evidence="2" key="1">
    <citation type="submission" date="2020-11" db="EMBL/GenBank/DDBJ databases">
        <authorList>
            <consortium name="DOE Joint Genome Institute"/>
            <person name="Ahrendt S."/>
            <person name="Riley R."/>
            <person name="Andreopoulos W."/>
            <person name="Labutti K."/>
            <person name="Pangilinan J."/>
            <person name="Ruiz-Duenas F.J."/>
            <person name="Barrasa J.M."/>
            <person name="Sanchez-Garcia M."/>
            <person name="Camarero S."/>
            <person name="Miyauchi S."/>
            <person name="Serrano A."/>
            <person name="Linde D."/>
            <person name="Babiker R."/>
            <person name="Drula E."/>
            <person name="Ayuso-Fernandez I."/>
            <person name="Pacheco R."/>
            <person name="Padilla G."/>
            <person name="Ferreira P."/>
            <person name="Barriuso J."/>
            <person name="Kellner H."/>
            <person name="Castanera R."/>
            <person name="Alfaro M."/>
            <person name="Ramirez L."/>
            <person name="Pisabarro A.G."/>
            <person name="Kuo A."/>
            <person name="Tritt A."/>
            <person name="Lipzen A."/>
            <person name="He G."/>
            <person name="Yan M."/>
            <person name="Ng V."/>
            <person name="Cullen D."/>
            <person name="Martin F."/>
            <person name="Rosso M.-N."/>
            <person name="Henrissat B."/>
            <person name="Hibbett D."/>
            <person name="Martinez A.T."/>
            <person name="Grigoriev I.V."/>
        </authorList>
    </citation>
    <scope>NUCLEOTIDE SEQUENCE</scope>
    <source>
        <strain evidence="2">MF-IS2</strain>
    </source>
</reference>
<name>A0A9P6C323_9AGAR</name>
<feature type="domain" description="F-box" evidence="1">
    <location>
        <begin position="46"/>
        <end position="92"/>
    </location>
</feature>
<evidence type="ECO:0000259" key="1">
    <source>
        <dbReference type="PROSITE" id="PS50181"/>
    </source>
</evidence>
<protein>
    <recommendedName>
        <fullName evidence="1">F-box domain-containing protein</fullName>
    </recommendedName>
</protein>
<keyword evidence="3" id="KW-1185">Reference proteome</keyword>
<accession>A0A9P6C323</accession>
<gene>
    <name evidence="2" type="ORF">P691DRAFT_810955</name>
</gene>
<sequence length="248" mass="28183">MTKRVSLKGVSSVFVNKALWRILQDTSKKASRSNPHSRAKSVKNSTLMITSLPYDIIYEIALNLDCPSISALRLTCKTFYDFTKIRQIWYGFIRDLRGEHGAFTGGELGTYTLEELERWVSLRQRARDVWGGERATHFRTRVATFPTSTLGLCEFLPGGRWLILSSLRNLYGFDLDSRARAPEPEILVARTQGIVKYSKPWVDRSSDRLTVRVAAWVQPPGEVYLMLLQNHRSVNLIDSRPTGGCSRA</sequence>
<dbReference type="EMBL" id="MU151110">
    <property type="protein sequence ID" value="KAF9450201.1"/>
    <property type="molecule type" value="Genomic_DNA"/>
</dbReference>
<dbReference type="Proteomes" id="UP000807342">
    <property type="component" value="Unassembled WGS sequence"/>
</dbReference>
<dbReference type="SUPFAM" id="SSF81383">
    <property type="entry name" value="F-box domain"/>
    <property type="match status" value="1"/>
</dbReference>
<dbReference type="PROSITE" id="PS50181">
    <property type="entry name" value="FBOX"/>
    <property type="match status" value="1"/>
</dbReference>
<proteinExistence type="predicted"/>
<dbReference type="Pfam" id="PF00646">
    <property type="entry name" value="F-box"/>
    <property type="match status" value="1"/>
</dbReference>
<dbReference type="SMART" id="SM00256">
    <property type="entry name" value="FBOX"/>
    <property type="match status" value="1"/>
</dbReference>
<organism evidence="2 3">
    <name type="scientific">Macrolepiota fuliginosa MF-IS2</name>
    <dbReference type="NCBI Taxonomy" id="1400762"/>
    <lineage>
        <taxon>Eukaryota</taxon>
        <taxon>Fungi</taxon>
        <taxon>Dikarya</taxon>
        <taxon>Basidiomycota</taxon>
        <taxon>Agaricomycotina</taxon>
        <taxon>Agaricomycetes</taxon>
        <taxon>Agaricomycetidae</taxon>
        <taxon>Agaricales</taxon>
        <taxon>Agaricineae</taxon>
        <taxon>Agaricaceae</taxon>
        <taxon>Macrolepiota</taxon>
    </lineage>
</organism>
<evidence type="ECO:0000313" key="3">
    <source>
        <dbReference type="Proteomes" id="UP000807342"/>
    </source>
</evidence>
<comment type="caution">
    <text evidence="2">The sequence shown here is derived from an EMBL/GenBank/DDBJ whole genome shotgun (WGS) entry which is preliminary data.</text>
</comment>